<evidence type="ECO:0000313" key="6">
    <source>
        <dbReference type="Proteomes" id="UP000034078"/>
    </source>
</evidence>
<dbReference type="GO" id="GO:0003677">
    <property type="term" value="F:DNA binding"/>
    <property type="evidence" value="ECO:0007669"/>
    <property type="project" value="UniProtKB-KW"/>
</dbReference>
<dbReference type="EMBL" id="LCKO01000010">
    <property type="protein sequence ID" value="KKT99383.1"/>
    <property type="molecule type" value="Genomic_DNA"/>
</dbReference>
<accession>A0A837IK02</accession>
<keyword evidence="4" id="KW-0804">Transcription</keyword>
<evidence type="ECO:0000256" key="2">
    <source>
        <dbReference type="ARBA" id="ARBA00023015"/>
    </source>
</evidence>
<sequence length="118" mass="13692">MEQEVMIVVWELKSCHARDIVSKFEKTKPLAYTTVATLLDRLYKKGMVNRKNEGSVFVFSPKSTSEEYSKKIAKSFLNNFFDSFGESAMVSFAESVESLPRKKREDLLRLLRTYHAKQ</sequence>
<dbReference type="GO" id="GO:0045892">
    <property type="term" value="P:negative regulation of DNA-templated transcription"/>
    <property type="evidence" value="ECO:0007669"/>
    <property type="project" value="InterPro"/>
</dbReference>
<comment type="caution">
    <text evidence="5">The sequence shown here is derived from an EMBL/GenBank/DDBJ whole genome shotgun (WGS) entry which is preliminary data.</text>
</comment>
<evidence type="ECO:0008006" key="7">
    <source>
        <dbReference type="Google" id="ProtNLM"/>
    </source>
</evidence>
<evidence type="ECO:0000256" key="1">
    <source>
        <dbReference type="ARBA" id="ARBA00011046"/>
    </source>
</evidence>
<dbReference type="Proteomes" id="UP000034078">
    <property type="component" value="Unassembled WGS sequence"/>
</dbReference>
<dbReference type="Gene3D" id="1.10.10.10">
    <property type="entry name" value="Winged helix-like DNA-binding domain superfamily/Winged helix DNA-binding domain"/>
    <property type="match status" value="1"/>
</dbReference>
<evidence type="ECO:0000256" key="3">
    <source>
        <dbReference type="ARBA" id="ARBA00023125"/>
    </source>
</evidence>
<organism evidence="5 6">
    <name type="scientific">Candidatus Collierbacteria bacterium GW2011_GWB2_45_17</name>
    <dbReference type="NCBI Taxonomy" id="1618388"/>
    <lineage>
        <taxon>Bacteria</taxon>
        <taxon>Candidatus Collieribacteriota</taxon>
    </lineage>
</organism>
<keyword evidence="2" id="KW-0805">Transcription regulation</keyword>
<name>A0A837IK02_9BACT</name>
<dbReference type="SUPFAM" id="SSF46785">
    <property type="entry name" value="Winged helix' DNA-binding domain"/>
    <property type="match status" value="1"/>
</dbReference>
<evidence type="ECO:0000256" key="4">
    <source>
        <dbReference type="ARBA" id="ARBA00023163"/>
    </source>
</evidence>
<gene>
    <name evidence="5" type="ORF">UX01_C0010G0015</name>
</gene>
<evidence type="ECO:0000313" key="5">
    <source>
        <dbReference type="EMBL" id="KKT99383.1"/>
    </source>
</evidence>
<dbReference type="InterPro" id="IPR036390">
    <property type="entry name" value="WH_DNA-bd_sf"/>
</dbReference>
<keyword evidence="3" id="KW-0238">DNA-binding</keyword>
<dbReference type="InterPro" id="IPR036388">
    <property type="entry name" value="WH-like_DNA-bd_sf"/>
</dbReference>
<dbReference type="Pfam" id="PF03965">
    <property type="entry name" value="Penicillinase_R"/>
    <property type="match status" value="1"/>
</dbReference>
<reference evidence="5 6" key="1">
    <citation type="journal article" date="2015" name="Nature">
        <title>rRNA introns, odd ribosomes, and small enigmatic genomes across a large radiation of phyla.</title>
        <authorList>
            <person name="Brown C.T."/>
            <person name="Hug L.A."/>
            <person name="Thomas B.C."/>
            <person name="Sharon I."/>
            <person name="Castelle C.J."/>
            <person name="Singh A."/>
            <person name="Wilkins M.J."/>
            <person name="Williams K.H."/>
            <person name="Banfield J.F."/>
        </authorList>
    </citation>
    <scope>NUCLEOTIDE SEQUENCE [LARGE SCALE GENOMIC DNA]</scope>
</reference>
<proteinExistence type="inferred from homology"/>
<dbReference type="AlphaFoldDB" id="A0A837IK02"/>
<dbReference type="PIRSF" id="PIRSF019455">
    <property type="entry name" value="CopR_AtkY"/>
    <property type="match status" value="1"/>
</dbReference>
<protein>
    <recommendedName>
        <fullName evidence="7">Transcriptional repressor, CopY family</fullName>
    </recommendedName>
</protein>
<dbReference type="InterPro" id="IPR005650">
    <property type="entry name" value="BlaI_family"/>
</dbReference>
<comment type="similarity">
    <text evidence="1">Belongs to the BlaI transcriptional regulatory family.</text>
</comment>